<accession>A0A7I9XVJ5</accession>
<dbReference type="Pfam" id="PF00823">
    <property type="entry name" value="PPE"/>
    <property type="match status" value="1"/>
</dbReference>
<dbReference type="Pfam" id="PF12484">
    <property type="entry name" value="PPE-SVP"/>
    <property type="match status" value="1"/>
</dbReference>
<feature type="domain" description="PPE family C-terminal" evidence="3">
    <location>
        <begin position="179"/>
        <end position="204"/>
    </location>
</feature>
<evidence type="ECO:0000313" key="4">
    <source>
        <dbReference type="EMBL" id="GFG73813.1"/>
    </source>
</evidence>
<gene>
    <name evidence="4" type="ORF">MBOT_11780</name>
</gene>
<sequence>MLAAATAWEVLADNLCSAAASFRRMIADLTTEGWMGLASVAMAAVASTYVSWMTDTVARVEQTAGQARQAAAAYETAFAMMVPPAVIAANRAQLALLGRRNPYGHQAHAIAETEADYHDMWAHNAATMYCYAAQSATASSLAPFLPPLHTATSCTTELLSAPAALRRLGQPVPATIPAAAAVGRAGCLGPLSVPPAWTLTGTPESRRAAGYRFIAKPLRHNTTDLVPAWG</sequence>
<dbReference type="GO" id="GO:0052572">
    <property type="term" value="P:response to host immune response"/>
    <property type="evidence" value="ECO:0007669"/>
    <property type="project" value="TreeGrafter"/>
</dbReference>
<evidence type="ECO:0008006" key="6">
    <source>
        <dbReference type="Google" id="ProtNLM"/>
    </source>
</evidence>
<proteinExistence type="inferred from homology"/>
<dbReference type="Gene3D" id="1.20.1260.20">
    <property type="entry name" value="PPE superfamily"/>
    <property type="match status" value="1"/>
</dbReference>
<dbReference type="Proteomes" id="UP000465361">
    <property type="component" value="Unassembled WGS sequence"/>
</dbReference>
<organism evidence="4 5">
    <name type="scientific">Mycobacterium botniense</name>
    <dbReference type="NCBI Taxonomy" id="84962"/>
    <lineage>
        <taxon>Bacteria</taxon>
        <taxon>Bacillati</taxon>
        <taxon>Actinomycetota</taxon>
        <taxon>Actinomycetes</taxon>
        <taxon>Mycobacteriales</taxon>
        <taxon>Mycobacteriaceae</taxon>
        <taxon>Mycobacterium</taxon>
    </lineage>
</organism>
<dbReference type="InterPro" id="IPR038332">
    <property type="entry name" value="PPE_sf"/>
</dbReference>
<dbReference type="InterPro" id="IPR000030">
    <property type="entry name" value="PPE_dom"/>
</dbReference>
<comment type="caution">
    <text evidence="4">The sequence shown here is derived from an EMBL/GenBank/DDBJ whole genome shotgun (WGS) entry which is preliminary data.</text>
</comment>
<dbReference type="EMBL" id="BLKW01000002">
    <property type="protein sequence ID" value="GFG73813.1"/>
    <property type="molecule type" value="Genomic_DNA"/>
</dbReference>
<reference evidence="4 5" key="1">
    <citation type="journal article" date="2019" name="Emerg. Microbes Infect.">
        <title>Comprehensive subspecies identification of 175 nontuberculous mycobacteria species based on 7547 genomic profiles.</title>
        <authorList>
            <person name="Matsumoto Y."/>
            <person name="Kinjo T."/>
            <person name="Motooka D."/>
            <person name="Nabeya D."/>
            <person name="Jung N."/>
            <person name="Uechi K."/>
            <person name="Horii T."/>
            <person name="Iida T."/>
            <person name="Fujita J."/>
            <person name="Nakamura S."/>
        </authorList>
    </citation>
    <scope>NUCLEOTIDE SEQUENCE [LARGE SCALE GENOMIC DNA]</scope>
    <source>
        <strain evidence="4 5">JCM 17322</strain>
    </source>
</reference>
<dbReference type="AlphaFoldDB" id="A0A7I9XVJ5"/>
<name>A0A7I9XVJ5_9MYCO</name>
<comment type="similarity">
    <text evidence="1">Belongs to the mycobacterial PPE family.</text>
</comment>
<feature type="domain" description="PPE" evidence="2">
    <location>
        <begin position="1"/>
        <end position="141"/>
    </location>
</feature>
<evidence type="ECO:0000313" key="5">
    <source>
        <dbReference type="Proteomes" id="UP000465361"/>
    </source>
</evidence>
<dbReference type="PANTHER" id="PTHR46766:SF1">
    <property type="entry name" value="GLUTAMINE-RICH PROTEIN 2"/>
    <property type="match status" value="1"/>
</dbReference>
<evidence type="ECO:0000256" key="1">
    <source>
        <dbReference type="ARBA" id="ARBA00010652"/>
    </source>
</evidence>
<evidence type="ECO:0000259" key="2">
    <source>
        <dbReference type="Pfam" id="PF00823"/>
    </source>
</evidence>
<protein>
    <recommendedName>
        <fullName evidence="6">PPE family protein</fullName>
    </recommendedName>
</protein>
<dbReference type="PANTHER" id="PTHR46766">
    <property type="entry name" value="GLUTAMINE-RICH PROTEIN 2"/>
    <property type="match status" value="1"/>
</dbReference>
<dbReference type="InterPro" id="IPR022171">
    <property type="entry name" value="PPE_C"/>
</dbReference>
<evidence type="ECO:0000259" key="3">
    <source>
        <dbReference type="Pfam" id="PF12484"/>
    </source>
</evidence>
<dbReference type="SUPFAM" id="SSF140459">
    <property type="entry name" value="PE/PPE dimer-like"/>
    <property type="match status" value="1"/>
</dbReference>
<keyword evidence="5" id="KW-1185">Reference proteome</keyword>